<evidence type="ECO:0000256" key="10">
    <source>
        <dbReference type="PIRNR" id="PIRNR001563"/>
    </source>
</evidence>
<evidence type="ECO:0000259" key="11">
    <source>
        <dbReference type="Pfam" id="PF02875"/>
    </source>
</evidence>
<reference evidence="13 14" key="1">
    <citation type="submission" date="2023-07" db="EMBL/GenBank/DDBJ databases">
        <title>Bacillus lucianemedeirus sp. nov, a new species isolated from an immunobiological production facility.</title>
        <authorList>
            <person name="Costa L.V."/>
            <person name="Miranda R.V.S.L."/>
            <person name="Brandao M.L.L."/>
            <person name="Reis C.M.F."/>
            <person name="Frazao A.M."/>
            <person name="Cruz F.V."/>
            <person name="Baio P.V.P."/>
            <person name="Veras J.F.C."/>
            <person name="Ramos J.N."/>
            <person name="Vieira V."/>
        </authorList>
    </citation>
    <scope>NUCLEOTIDE SEQUENCE [LARGE SCALE GENOMIC DNA]</scope>
    <source>
        <strain evidence="13 14">B190/17</strain>
    </source>
</reference>
<comment type="similarity">
    <text evidence="1 10">Belongs to the folylpolyglutamate synthase family.</text>
</comment>
<evidence type="ECO:0000256" key="1">
    <source>
        <dbReference type="ARBA" id="ARBA00008276"/>
    </source>
</evidence>
<dbReference type="PIRSF" id="PIRSF001563">
    <property type="entry name" value="Folylpolyglu_synth"/>
    <property type="match status" value="1"/>
</dbReference>
<dbReference type="PROSITE" id="PS01012">
    <property type="entry name" value="FOLYLPOLYGLU_SYNT_2"/>
    <property type="match status" value="1"/>
</dbReference>
<evidence type="ECO:0000256" key="9">
    <source>
        <dbReference type="ARBA" id="ARBA00047493"/>
    </source>
</evidence>
<keyword evidence="5 10" id="KW-0547">Nucleotide-binding</keyword>
<dbReference type="InterPro" id="IPR036565">
    <property type="entry name" value="Mur-like_cat_sf"/>
</dbReference>
<dbReference type="RefSeq" id="WP_404314139.1">
    <property type="nucleotide sequence ID" value="NZ_JAUIYO010000001.1"/>
</dbReference>
<dbReference type="EMBL" id="JAUIYO010000001">
    <property type="protein sequence ID" value="MFK2824533.1"/>
    <property type="molecule type" value="Genomic_DNA"/>
</dbReference>
<dbReference type="InterPro" id="IPR004101">
    <property type="entry name" value="Mur_ligase_C"/>
</dbReference>
<dbReference type="NCBIfam" id="TIGR01499">
    <property type="entry name" value="folC"/>
    <property type="match status" value="1"/>
</dbReference>
<dbReference type="InterPro" id="IPR001645">
    <property type="entry name" value="Folylpolyglutamate_synth"/>
</dbReference>
<dbReference type="InterPro" id="IPR018109">
    <property type="entry name" value="Folylpolyglutamate_synth_CS"/>
</dbReference>
<keyword evidence="7" id="KW-0460">Magnesium</keyword>
<proteinExistence type="inferred from homology"/>
<dbReference type="Gene3D" id="3.40.1190.10">
    <property type="entry name" value="Mur-like, catalytic domain"/>
    <property type="match status" value="1"/>
</dbReference>
<comment type="catalytic activity">
    <reaction evidence="9">
        <text>(6S)-5,6,7,8-tetrahydrofolyl-(gamma-L-Glu)(n) + L-glutamate + ATP = (6S)-5,6,7,8-tetrahydrofolyl-(gamma-L-Glu)(n+1) + ADP + phosphate + H(+)</text>
        <dbReference type="Rhea" id="RHEA:10580"/>
        <dbReference type="Rhea" id="RHEA-COMP:14738"/>
        <dbReference type="Rhea" id="RHEA-COMP:14740"/>
        <dbReference type="ChEBI" id="CHEBI:15378"/>
        <dbReference type="ChEBI" id="CHEBI:29985"/>
        <dbReference type="ChEBI" id="CHEBI:30616"/>
        <dbReference type="ChEBI" id="CHEBI:43474"/>
        <dbReference type="ChEBI" id="CHEBI:141005"/>
        <dbReference type="ChEBI" id="CHEBI:456216"/>
        <dbReference type="EC" id="6.3.2.17"/>
    </reaction>
</comment>
<evidence type="ECO:0000256" key="4">
    <source>
        <dbReference type="ARBA" id="ARBA00022723"/>
    </source>
</evidence>
<keyword evidence="3 10" id="KW-0436">Ligase</keyword>
<evidence type="ECO:0000256" key="2">
    <source>
        <dbReference type="ARBA" id="ARBA00013025"/>
    </source>
</evidence>
<name>A0ABW8I502_9BACI</name>
<comment type="caution">
    <text evidence="13">The sequence shown here is derived from an EMBL/GenBank/DDBJ whole genome shotgun (WGS) entry which is preliminary data.</text>
</comment>
<evidence type="ECO:0000256" key="7">
    <source>
        <dbReference type="ARBA" id="ARBA00022842"/>
    </source>
</evidence>
<dbReference type="SUPFAM" id="SSF53244">
    <property type="entry name" value="MurD-like peptide ligases, peptide-binding domain"/>
    <property type="match status" value="1"/>
</dbReference>
<dbReference type="PROSITE" id="PS01011">
    <property type="entry name" value="FOLYLPOLYGLU_SYNT_1"/>
    <property type="match status" value="1"/>
</dbReference>
<accession>A0ABW8I502</accession>
<dbReference type="GO" id="GO:0016874">
    <property type="term" value="F:ligase activity"/>
    <property type="evidence" value="ECO:0007669"/>
    <property type="project" value="UniProtKB-KW"/>
</dbReference>
<keyword evidence="6 10" id="KW-0067">ATP-binding</keyword>
<evidence type="ECO:0000313" key="14">
    <source>
        <dbReference type="Proteomes" id="UP001619911"/>
    </source>
</evidence>
<protein>
    <recommendedName>
        <fullName evidence="2">tetrahydrofolate synthase</fullName>
        <ecNumber evidence="2">6.3.2.17</ecNumber>
    </recommendedName>
    <alternativeName>
        <fullName evidence="8">Tetrahydrofolylpolyglutamate synthase</fullName>
    </alternativeName>
</protein>
<evidence type="ECO:0000256" key="3">
    <source>
        <dbReference type="ARBA" id="ARBA00022598"/>
    </source>
</evidence>
<dbReference type="PANTHER" id="PTHR11136">
    <property type="entry name" value="FOLYLPOLYGLUTAMATE SYNTHASE-RELATED"/>
    <property type="match status" value="1"/>
</dbReference>
<dbReference type="EC" id="6.3.2.17" evidence="2"/>
<dbReference type="InterPro" id="IPR036615">
    <property type="entry name" value="Mur_ligase_C_dom_sf"/>
</dbReference>
<feature type="domain" description="Mur ligase central" evidence="12">
    <location>
        <begin position="46"/>
        <end position="273"/>
    </location>
</feature>
<dbReference type="Pfam" id="PF08245">
    <property type="entry name" value="Mur_ligase_M"/>
    <property type="match status" value="1"/>
</dbReference>
<keyword evidence="14" id="KW-1185">Reference proteome</keyword>
<evidence type="ECO:0000256" key="5">
    <source>
        <dbReference type="ARBA" id="ARBA00022741"/>
    </source>
</evidence>
<dbReference type="PANTHER" id="PTHR11136:SF0">
    <property type="entry name" value="DIHYDROFOLATE SYNTHETASE-RELATED"/>
    <property type="match status" value="1"/>
</dbReference>
<dbReference type="InterPro" id="IPR013221">
    <property type="entry name" value="Mur_ligase_cen"/>
</dbReference>
<dbReference type="Pfam" id="PF02875">
    <property type="entry name" value="Mur_ligase_C"/>
    <property type="match status" value="1"/>
</dbReference>
<dbReference type="Proteomes" id="UP001619911">
    <property type="component" value="Unassembled WGS sequence"/>
</dbReference>
<evidence type="ECO:0000313" key="13">
    <source>
        <dbReference type="EMBL" id="MFK2824533.1"/>
    </source>
</evidence>
<keyword evidence="4" id="KW-0479">Metal-binding</keyword>
<evidence type="ECO:0000256" key="8">
    <source>
        <dbReference type="ARBA" id="ARBA00030592"/>
    </source>
</evidence>
<organism evidence="13 14">
    <name type="scientific">Bacillus lumedeiriae</name>
    <dbReference type="NCBI Taxonomy" id="3058829"/>
    <lineage>
        <taxon>Bacteria</taxon>
        <taxon>Bacillati</taxon>
        <taxon>Bacillota</taxon>
        <taxon>Bacilli</taxon>
        <taxon>Bacillales</taxon>
        <taxon>Bacillaceae</taxon>
        <taxon>Bacillus</taxon>
    </lineage>
</organism>
<evidence type="ECO:0000256" key="6">
    <source>
        <dbReference type="ARBA" id="ARBA00022840"/>
    </source>
</evidence>
<feature type="domain" description="Mur ligase C-terminal" evidence="11">
    <location>
        <begin position="301"/>
        <end position="416"/>
    </location>
</feature>
<gene>
    <name evidence="13" type="ORF">QYG89_02320</name>
</gene>
<dbReference type="SUPFAM" id="SSF53623">
    <property type="entry name" value="MurD-like peptide ligases, catalytic domain"/>
    <property type="match status" value="1"/>
</dbReference>
<evidence type="ECO:0000259" key="12">
    <source>
        <dbReference type="Pfam" id="PF08245"/>
    </source>
</evidence>
<sequence length="431" mass="48792">MNHTYEQALAWIHGRLPLGIKPGLKRMEWLMEKMNHPERRLRAVHIGGTNGKGSTVAYMRSMLREAGYETGTFTSPYIEQFNERISVNGEPISNEAMIELVEIIRPLAEELEKTELGGPSEFEIITAMAMYYFAYIHPVDVVLFEVGLGGRFDSTNVIHPLLSIITTIGMDHMQFLGDTIEDIAFEKAGIIKNGVPVITGVKQKAARKVITERTREVRSSVYQLGKQFTADWQESLPQGEDFHFQSVFADMKDLHTGLNGLHQTENAAIAVMALLYLRAFYAFQIDEEQIRSGLQTANWPGRMERVSEQPVVLLDGAHNPEGMKALVASLSERFPGKEITALFAGMKDKQLDGMVVMLEEAAERIVFTSFDFPRAAGKEEFEPFLKTHQWQEDWKGWIEEFRSSAKEDEVLVVTGSLYFISEVRNLFDSRS</sequence>
<dbReference type="Gene3D" id="3.90.190.20">
    <property type="entry name" value="Mur ligase, C-terminal domain"/>
    <property type="match status" value="1"/>
</dbReference>